<proteinExistence type="predicted"/>
<name>A0ABR2VNC0_9FUNG</name>
<feature type="compositionally biased region" description="Acidic residues" evidence="3">
    <location>
        <begin position="24"/>
        <end position="43"/>
    </location>
</feature>
<dbReference type="SMART" id="SM00360">
    <property type="entry name" value="RRM"/>
    <property type="match status" value="2"/>
</dbReference>
<evidence type="ECO:0000256" key="2">
    <source>
        <dbReference type="PROSITE-ProRule" id="PRU00176"/>
    </source>
</evidence>
<feature type="compositionally biased region" description="Basic and acidic residues" evidence="3">
    <location>
        <begin position="52"/>
        <end position="64"/>
    </location>
</feature>
<gene>
    <name evidence="5" type="primary">NOP13</name>
    <name evidence="5" type="ORF">K7432_015372</name>
</gene>
<feature type="compositionally biased region" description="Polar residues" evidence="3">
    <location>
        <begin position="146"/>
        <end position="159"/>
    </location>
</feature>
<dbReference type="SUPFAM" id="SSF54928">
    <property type="entry name" value="RNA-binding domain, RBD"/>
    <property type="match status" value="2"/>
</dbReference>
<dbReference type="Pfam" id="PF00076">
    <property type="entry name" value="RRM_1"/>
    <property type="match status" value="2"/>
</dbReference>
<dbReference type="EMBL" id="JASJQH010008939">
    <property type="protein sequence ID" value="KAK9685792.1"/>
    <property type="molecule type" value="Genomic_DNA"/>
</dbReference>
<dbReference type="Proteomes" id="UP001479436">
    <property type="component" value="Unassembled WGS sequence"/>
</dbReference>
<feature type="compositionally biased region" description="Basic and acidic residues" evidence="3">
    <location>
        <begin position="305"/>
        <end position="321"/>
    </location>
</feature>
<reference evidence="5 6" key="1">
    <citation type="submission" date="2023-04" db="EMBL/GenBank/DDBJ databases">
        <title>Genome of Basidiobolus ranarum AG-B5.</title>
        <authorList>
            <person name="Stajich J.E."/>
            <person name="Carter-House D."/>
            <person name="Gryganskyi A."/>
        </authorList>
    </citation>
    <scope>NUCLEOTIDE SEQUENCE [LARGE SCALE GENOMIC DNA]</scope>
    <source>
        <strain evidence="5 6">AG-B5</strain>
    </source>
</reference>
<evidence type="ECO:0000256" key="3">
    <source>
        <dbReference type="SAM" id="MobiDB-lite"/>
    </source>
</evidence>
<feature type="domain" description="RRM" evidence="4">
    <location>
        <begin position="66"/>
        <end position="141"/>
    </location>
</feature>
<organism evidence="5 6">
    <name type="scientific">Basidiobolus ranarum</name>
    <dbReference type="NCBI Taxonomy" id="34480"/>
    <lineage>
        <taxon>Eukaryota</taxon>
        <taxon>Fungi</taxon>
        <taxon>Fungi incertae sedis</taxon>
        <taxon>Zoopagomycota</taxon>
        <taxon>Entomophthoromycotina</taxon>
        <taxon>Basidiobolomycetes</taxon>
        <taxon>Basidiobolales</taxon>
        <taxon>Basidiobolaceae</taxon>
        <taxon>Basidiobolus</taxon>
    </lineage>
</organism>
<evidence type="ECO:0000313" key="5">
    <source>
        <dbReference type="EMBL" id="KAK9685792.1"/>
    </source>
</evidence>
<comment type="caution">
    <text evidence="5">The sequence shown here is derived from an EMBL/GenBank/DDBJ whole genome shotgun (WGS) entry which is preliminary data.</text>
</comment>
<keyword evidence="6" id="KW-1185">Reference proteome</keyword>
<feature type="region of interest" description="Disordered" evidence="3">
    <location>
        <begin position="250"/>
        <end position="371"/>
    </location>
</feature>
<evidence type="ECO:0000313" key="6">
    <source>
        <dbReference type="Proteomes" id="UP001479436"/>
    </source>
</evidence>
<dbReference type="InterPro" id="IPR000504">
    <property type="entry name" value="RRM_dom"/>
</dbReference>
<evidence type="ECO:0000256" key="1">
    <source>
        <dbReference type="ARBA" id="ARBA00022884"/>
    </source>
</evidence>
<protein>
    <submittedName>
        <fullName evidence="5">Nucleolar protein 13</fullName>
    </submittedName>
</protein>
<dbReference type="Gene3D" id="3.30.70.330">
    <property type="match status" value="2"/>
</dbReference>
<dbReference type="InterPro" id="IPR012677">
    <property type="entry name" value="Nucleotide-bd_a/b_plait_sf"/>
</dbReference>
<evidence type="ECO:0000259" key="4">
    <source>
        <dbReference type="PROSITE" id="PS50102"/>
    </source>
</evidence>
<keyword evidence="1 2" id="KW-0694">RNA-binding</keyword>
<accession>A0ABR2VNC0</accession>
<dbReference type="PROSITE" id="PS50102">
    <property type="entry name" value="RRM"/>
    <property type="match status" value="2"/>
</dbReference>
<feature type="non-terminal residue" evidence="5">
    <location>
        <position position="1"/>
    </location>
</feature>
<sequence length="371" mass="42368">KEKKEKKEKSKKSKKDSEDKENSESEESNSESESERELEDDPDTQPPVKKKKVEEKPVKDKERSKHGIWIGNLSFKTTKGSLNKFFSTCGEVTRIHLPLGSNGNRGFAYVDFTSEEEVEAAIALSEQELDGRQVLIKNSKDFNKSGRPSTYPTTESSLKGTKKHKHDASPTLFLGNLSFNTTREGIQALFEDCGKIIKVRLATFEDTGKCKGFAYVDFEEVESATKAIEDSNKQWLDGRKLRVEYGSAEATKKGAPWLHDKKRRDGEGEGEGQFRGNRRSGQFNQYQEFKKAQQGEEGQYRGYRRNNDGNDYRQNDQEGQDRNQPGNDEEGNFKRQRRRRREPPQKSTSHLPPPKKSEAPVPFQGKKIVFE</sequence>
<feature type="region of interest" description="Disordered" evidence="3">
    <location>
        <begin position="140"/>
        <end position="164"/>
    </location>
</feature>
<feature type="domain" description="RRM" evidence="4">
    <location>
        <begin position="170"/>
        <end position="248"/>
    </location>
</feature>
<feature type="region of interest" description="Disordered" evidence="3">
    <location>
        <begin position="1"/>
        <end position="64"/>
    </location>
</feature>
<dbReference type="PANTHER" id="PTHR23236:SF95">
    <property type="entry name" value="NUCLEOLAR PROTEIN 13"/>
    <property type="match status" value="1"/>
</dbReference>
<dbReference type="InterPro" id="IPR035979">
    <property type="entry name" value="RBD_domain_sf"/>
</dbReference>
<dbReference type="PANTHER" id="PTHR23236">
    <property type="entry name" value="EUKARYOTIC TRANSLATION INITIATION FACTOR 4B/4H"/>
    <property type="match status" value="1"/>
</dbReference>